<evidence type="ECO:0000259" key="8">
    <source>
        <dbReference type="PROSITE" id="PS51795"/>
    </source>
</evidence>
<feature type="compositionally biased region" description="Low complexity" evidence="7">
    <location>
        <begin position="125"/>
        <end position="150"/>
    </location>
</feature>
<keyword evidence="3" id="KW-0963">Cytoplasm</keyword>
<organism evidence="9 10">
    <name type="scientific">Fraxinus pennsylvanica</name>
    <dbReference type="NCBI Taxonomy" id="56036"/>
    <lineage>
        <taxon>Eukaryota</taxon>
        <taxon>Viridiplantae</taxon>
        <taxon>Streptophyta</taxon>
        <taxon>Embryophyta</taxon>
        <taxon>Tracheophyta</taxon>
        <taxon>Spermatophyta</taxon>
        <taxon>Magnoliopsida</taxon>
        <taxon>eudicotyledons</taxon>
        <taxon>Gunneridae</taxon>
        <taxon>Pentapetalae</taxon>
        <taxon>asterids</taxon>
        <taxon>lamiids</taxon>
        <taxon>Lamiales</taxon>
        <taxon>Oleaceae</taxon>
        <taxon>Oleeae</taxon>
        <taxon>Fraxinus</taxon>
    </lineage>
</organism>
<dbReference type="GO" id="GO:0005737">
    <property type="term" value="C:cytoplasm"/>
    <property type="evidence" value="ECO:0007669"/>
    <property type="project" value="UniProtKB-SubCell"/>
</dbReference>
<dbReference type="AlphaFoldDB" id="A0AAD2E5G7"/>
<evidence type="ECO:0000313" key="10">
    <source>
        <dbReference type="Proteomes" id="UP000834106"/>
    </source>
</evidence>
<protein>
    <recommendedName>
        <fullName evidence="8">FLZ-type domain-containing protein</fullName>
    </recommendedName>
</protein>
<evidence type="ECO:0000256" key="5">
    <source>
        <dbReference type="ARBA" id="ARBA00022771"/>
    </source>
</evidence>
<reference evidence="9" key="1">
    <citation type="submission" date="2023-05" db="EMBL/GenBank/DDBJ databases">
        <authorList>
            <person name="Huff M."/>
        </authorList>
    </citation>
    <scope>NUCLEOTIDE SEQUENCE</scope>
</reference>
<feature type="zinc finger region" description="FLZ-type" evidence="6">
    <location>
        <begin position="76"/>
        <end position="120"/>
    </location>
</feature>
<evidence type="ECO:0000256" key="6">
    <source>
        <dbReference type="PROSITE-ProRule" id="PRU01131"/>
    </source>
</evidence>
<dbReference type="PANTHER" id="PTHR33059">
    <property type="entry name" value="FCS-LIKE ZINC FINGER 5"/>
    <property type="match status" value="1"/>
</dbReference>
<sequence>MRPPMKRTTSMKEFTLDIDVAIKSGEGTVANHQTFDPQNPVSTGGLDQRFLATATAAAASSRSLRRNSPDSVETSHFLRACSLCKRRLVPGRDIYMYRGDSAFCSSECRQQQMTQDERKEKSSLVTKKGAATVATGAKSSATGGKTVTAV</sequence>
<keyword evidence="10" id="KW-1185">Reference proteome</keyword>
<evidence type="ECO:0000256" key="1">
    <source>
        <dbReference type="ARBA" id="ARBA00004496"/>
    </source>
</evidence>
<comment type="similarity">
    <text evidence="2">Belongs to the FLZ family.</text>
</comment>
<evidence type="ECO:0000313" key="9">
    <source>
        <dbReference type="EMBL" id="CAI9777969.1"/>
    </source>
</evidence>
<evidence type="ECO:0000256" key="7">
    <source>
        <dbReference type="SAM" id="MobiDB-lite"/>
    </source>
</evidence>
<accession>A0AAD2E5G7</accession>
<evidence type="ECO:0000256" key="4">
    <source>
        <dbReference type="ARBA" id="ARBA00022723"/>
    </source>
</evidence>
<proteinExistence type="inferred from homology"/>
<dbReference type="Proteomes" id="UP000834106">
    <property type="component" value="Chromosome 15"/>
</dbReference>
<dbReference type="GO" id="GO:0008270">
    <property type="term" value="F:zinc ion binding"/>
    <property type="evidence" value="ECO:0007669"/>
    <property type="project" value="UniProtKB-KW"/>
</dbReference>
<dbReference type="InterPro" id="IPR007650">
    <property type="entry name" value="Zf-FLZ_dom"/>
</dbReference>
<name>A0AAD2E5G7_9LAMI</name>
<comment type="subcellular location">
    <subcellularLocation>
        <location evidence="1">Cytoplasm</location>
    </subcellularLocation>
</comment>
<keyword evidence="5" id="KW-0863">Zinc-finger</keyword>
<evidence type="ECO:0000256" key="3">
    <source>
        <dbReference type="ARBA" id="ARBA00022490"/>
    </source>
</evidence>
<dbReference type="PANTHER" id="PTHR33059:SF4">
    <property type="entry name" value="FCS-LIKE ZINC FINGER 5"/>
    <property type="match status" value="1"/>
</dbReference>
<keyword evidence="5" id="KW-0862">Zinc</keyword>
<keyword evidence="4" id="KW-0479">Metal-binding</keyword>
<dbReference type="EMBL" id="OU503050">
    <property type="protein sequence ID" value="CAI9777969.1"/>
    <property type="molecule type" value="Genomic_DNA"/>
</dbReference>
<feature type="region of interest" description="Disordered" evidence="7">
    <location>
        <begin position="115"/>
        <end position="150"/>
    </location>
</feature>
<dbReference type="Pfam" id="PF04570">
    <property type="entry name" value="zf-FLZ"/>
    <property type="match status" value="1"/>
</dbReference>
<evidence type="ECO:0000256" key="2">
    <source>
        <dbReference type="ARBA" id="ARBA00009374"/>
    </source>
</evidence>
<dbReference type="PROSITE" id="PS51795">
    <property type="entry name" value="ZF_FLZ"/>
    <property type="match status" value="1"/>
</dbReference>
<gene>
    <name evidence="9" type="ORF">FPE_LOCUS25399</name>
</gene>
<feature type="domain" description="FLZ-type" evidence="8">
    <location>
        <begin position="76"/>
        <end position="120"/>
    </location>
</feature>